<dbReference type="Proteomes" id="UP000801428">
    <property type="component" value="Unassembled WGS sequence"/>
</dbReference>
<feature type="region of interest" description="Disordered" evidence="1">
    <location>
        <begin position="1"/>
        <end position="25"/>
    </location>
</feature>
<accession>A0A9P4TPB7</accession>
<evidence type="ECO:0000256" key="1">
    <source>
        <dbReference type="SAM" id="MobiDB-lite"/>
    </source>
</evidence>
<name>A0A9P4TPB7_CURKU</name>
<proteinExistence type="predicted"/>
<comment type="caution">
    <text evidence="2">The sequence shown here is derived from an EMBL/GenBank/DDBJ whole genome shotgun (WGS) entry which is preliminary data.</text>
</comment>
<dbReference type="EMBL" id="SWKU01000001">
    <property type="protein sequence ID" value="KAF3011065.1"/>
    <property type="molecule type" value="Genomic_DNA"/>
</dbReference>
<evidence type="ECO:0000313" key="3">
    <source>
        <dbReference type="Proteomes" id="UP000801428"/>
    </source>
</evidence>
<organism evidence="2 3">
    <name type="scientific">Curvularia kusanoi</name>
    <name type="common">Cochliobolus kusanoi</name>
    <dbReference type="NCBI Taxonomy" id="90978"/>
    <lineage>
        <taxon>Eukaryota</taxon>
        <taxon>Fungi</taxon>
        <taxon>Dikarya</taxon>
        <taxon>Ascomycota</taxon>
        <taxon>Pezizomycotina</taxon>
        <taxon>Dothideomycetes</taxon>
        <taxon>Pleosporomycetidae</taxon>
        <taxon>Pleosporales</taxon>
        <taxon>Pleosporineae</taxon>
        <taxon>Pleosporaceae</taxon>
        <taxon>Curvularia</taxon>
    </lineage>
</organism>
<gene>
    <name evidence="2" type="ORF">E8E13_011156</name>
</gene>
<feature type="compositionally biased region" description="Polar residues" evidence="1">
    <location>
        <begin position="1"/>
        <end position="22"/>
    </location>
</feature>
<dbReference type="AlphaFoldDB" id="A0A9P4TPB7"/>
<evidence type="ECO:0000313" key="2">
    <source>
        <dbReference type="EMBL" id="KAF3011065.1"/>
    </source>
</evidence>
<reference evidence="2" key="1">
    <citation type="submission" date="2019-04" db="EMBL/GenBank/DDBJ databases">
        <title>Sequencing of skin fungus with MAO and IRED activity.</title>
        <authorList>
            <person name="Marsaioli A.J."/>
            <person name="Bonatto J.M.C."/>
            <person name="Reis Junior O."/>
        </authorList>
    </citation>
    <scope>NUCLEOTIDE SEQUENCE</scope>
    <source>
        <strain evidence="2">30M1</strain>
    </source>
</reference>
<keyword evidence="3" id="KW-1185">Reference proteome</keyword>
<sequence length="368" mass="41144">MDTVSSQMAFRTAAPSTPTDNGLPSSPLLRLPLEIRLMIYEHMLLPSSQPTTTQSISVANLLPDFHTYFSEDTNNDPFTLSVRTIDPWLGAQASRTWRRRSTYHVRTGTFSHYQAQFTNVYSSNIKGPFLTTTTPTTYRVLLSPYTAHLRHTVPSLLSINRQIHDEASKILYSTYTFAFHTSIEAAVPFLSDLTPASRSHLKRLSITKKALPYTKEFDRAEWESLCNYLANASTAAPQAPTTNPNTTWAAPQTVPAPSMFLQHLHLNIIAGRPDNGWDHITAPTAQDYATMLRMKQQWGGGSIGGMDLEWAEQLMRIRGLRSVAVKALVEHCARPVSEKLAFWVAFSKSVEEGGFGEWVRGSMIAQHS</sequence>
<protein>
    <submittedName>
        <fullName evidence="2">Uncharacterized protein</fullName>
    </submittedName>
</protein>
<dbReference type="OrthoDB" id="5420711at2759"/>
<dbReference type="PANTHER" id="PTHR38790">
    <property type="entry name" value="2EXR DOMAIN-CONTAINING PROTEIN-RELATED"/>
    <property type="match status" value="1"/>
</dbReference>